<keyword evidence="1" id="KW-0539">Nucleus</keyword>
<reference evidence="3 4" key="1">
    <citation type="submission" date="2018-11" db="EMBL/GenBank/DDBJ databases">
        <title>Genome sequence of Saitozyma podzolica DSM 27192.</title>
        <authorList>
            <person name="Aliyu H."/>
            <person name="Gorte O."/>
            <person name="Ochsenreither K."/>
        </authorList>
    </citation>
    <scope>NUCLEOTIDE SEQUENCE [LARGE SCALE GENOMIC DNA]</scope>
    <source>
        <strain evidence="3 4">DSM 27192</strain>
    </source>
</reference>
<evidence type="ECO:0000256" key="2">
    <source>
        <dbReference type="SAM" id="MobiDB-lite"/>
    </source>
</evidence>
<evidence type="ECO:0000313" key="3">
    <source>
        <dbReference type="EMBL" id="RSH92508.1"/>
    </source>
</evidence>
<dbReference type="CDD" id="cd12148">
    <property type="entry name" value="fungal_TF_MHR"/>
    <property type="match status" value="1"/>
</dbReference>
<evidence type="ECO:0000256" key="1">
    <source>
        <dbReference type="ARBA" id="ARBA00023242"/>
    </source>
</evidence>
<sequence>MSEERTEVSIRRQTQEARTSGELQEATGSEDGNGHIDEDEEGLLQVAPQDNDSVPATALTTKTKSPSPLTDLTHILEDLLRSAARASNPLVDSSFSQQRHSKAPIINLMRPLLATTLETYVTQIYPLSPIVDVSSVMARFQGNAQLYDPKFAALLLSLCAQASLLPGSTAAIEDEEQADDMVEMAVGLHNTANLGDRPTLEAIATSLSISAYLGARRGPGSCMVKRKEAIALAELMGLDRKETFDQLDETQREIALTLFWKLLVGERSFSLVQSRPLAFVGRVSPLLLCPKTPYTLRLTPITRLFTLVDPELVECLNGHCCRARPAVMAQDEESGVHPASAPTPAGLCAFTRQRALSVHSSIEQIQSDPHASVVQLADLLVTKTWLQIKLWLASVSHAMLELDSSCPELHLTYPVAKVAGLKTAMDTLQRPAFEANGKCMSIKLSIIAEAAAMVLGLPNCPLPAGSTIETMSTIVQSVWELSTSMSGHKWMRYDIRA</sequence>
<dbReference type="PANTHER" id="PTHR31668:SF30">
    <property type="entry name" value="ZN(II)2CYS6 TRANSCRIPTION FACTOR (EUROFUNG)"/>
    <property type="match status" value="1"/>
</dbReference>
<comment type="caution">
    <text evidence="3">The sequence shown here is derived from an EMBL/GenBank/DDBJ whole genome shotgun (WGS) entry which is preliminary data.</text>
</comment>
<accession>A0A427YMZ6</accession>
<feature type="region of interest" description="Disordered" evidence="2">
    <location>
        <begin position="1"/>
        <end position="68"/>
    </location>
</feature>
<dbReference type="Proteomes" id="UP000279259">
    <property type="component" value="Unassembled WGS sequence"/>
</dbReference>
<evidence type="ECO:0008006" key="5">
    <source>
        <dbReference type="Google" id="ProtNLM"/>
    </source>
</evidence>
<evidence type="ECO:0000313" key="4">
    <source>
        <dbReference type="Proteomes" id="UP000279259"/>
    </source>
</evidence>
<dbReference type="OrthoDB" id="271595at2759"/>
<dbReference type="EMBL" id="RSCD01000006">
    <property type="protein sequence ID" value="RSH92508.1"/>
    <property type="molecule type" value="Genomic_DNA"/>
</dbReference>
<name>A0A427YMZ6_9TREE</name>
<organism evidence="3 4">
    <name type="scientific">Saitozyma podzolica</name>
    <dbReference type="NCBI Taxonomy" id="1890683"/>
    <lineage>
        <taxon>Eukaryota</taxon>
        <taxon>Fungi</taxon>
        <taxon>Dikarya</taxon>
        <taxon>Basidiomycota</taxon>
        <taxon>Agaricomycotina</taxon>
        <taxon>Tremellomycetes</taxon>
        <taxon>Tremellales</taxon>
        <taxon>Trimorphomycetaceae</taxon>
        <taxon>Saitozyma</taxon>
    </lineage>
</organism>
<dbReference type="InterPro" id="IPR050797">
    <property type="entry name" value="Carb_Metab_Trans_Reg"/>
</dbReference>
<proteinExistence type="predicted"/>
<feature type="compositionally biased region" description="Polar residues" evidence="2">
    <location>
        <begin position="48"/>
        <end position="68"/>
    </location>
</feature>
<keyword evidence="4" id="KW-1185">Reference proteome</keyword>
<dbReference type="STRING" id="1890683.A0A427YMZ6"/>
<protein>
    <recommendedName>
        <fullName evidence="5">Transcription factor domain-containing protein</fullName>
    </recommendedName>
</protein>
<dbReference type="PANTHER" id="PTHR31668">
    <property type="entry name" value="GLUCOSE TRANSPORT TRANSCRIPTION REGULATOR RGT1-RELATED-RELATED"/>
    <property type="match status" value="1"/>
</dbReference>
<feature type="compositionally biased region" description="Basic and acidic residues" evidence="2">
    <location>
        <begin position="1"/>
        <end position="15"/>
    </location>
</feature>
<dbReference type="AlphaFoldDB" id="A0A427YMZ6"/>
<gene>
    <name evidence="3" type="ORF">EHS25_008924</name>
</gene>